<sequence length="200" mass="22334">VLCVLSCGLRLKSKSPGRLLKILSSLSSGVEVKAGQALFRVSAHSCSHPTVMKEMCAECGADLQGSEAPREAAAADIAMVHSIPELKRLLKSRKLALLVDLDQTLIHTTHDAIHPNMKDVYHFQLYGSQSPWYHTRMRPRTSTFLQKIAQYYELHICTFGARMYAHTIAGFLDPDAKYFSHRILSRDESFNSKSKTANLS</sequence>
<gene>
    <name evidence="8" type="ORF">FKW44_003164</name>
</gene>
<dbReference type="PROSITE" id="PS50969">
    <property type="entry name" value="FCP1"/>
    <property type="match status" value="1"/>
</dbReference>
<comment type="catalytic activity">
    <reaction evidence="6">
        <text>O-phospho-L-threonyl-[protein] + H2O = L-threonyl-[protein] + phosphate</text>
        <dbReference type="Rhea" id="RHEA:47004"/>
        <dbReference type="Rhea" id="RHEA-COMP:11060"/>
        <dbReference type="Rhea" id="RHEA-COMP:11605"/>
        <dbReference type="ChEBI" id="CHEBI:15377"/>
        <dbReference type="ChEBI" id="CHEBI:30013"/>
        <dbReference type="ChEBI" id="CHEBI:43474"/>
        <dbReference type="ChEBI" id="CHEBI:61977"/>
        <dbReference type="EC" id="3.1.3.16"/>
    </reaction>
</comment>
<dbReference type="InterPro" id="IPR004274">
    <property type="entry name" value="FCP1_dom"/>
</dbReference>
<dbReference type="PANTHER" id="PTHR23081">
    <property type="entry name" value="RNA POLYMERASE II CTD PHOSPHATASE"/>
    <property type="match status" value="1"/>
</dbReference>
<keyword evidence="3" id="KW-0378">Hydrolase</keyword>
<organism evidence="8 9">
    <name type="scientific">Caligus rogercresseyi</name>
    <name type="common">Sea louse</name>
    <dbReference type="NCBI Taxonomy" id="217165"/>
    <lineage>
        <taxon>Eukaryota</taxon>
        <taxon>Metazoa</taxon>
        <taxon>Ecdysozoa</taxon>
        <taxon>Arthropoda</taxon>
        <taxon>Crustacea</taxon>
        <taxon>Multicrustacea</taxon>
        <taxon>Hexanauplia</taxon>
        <taxon>Copepoda</taxon>
        <taxon>Siphonostomatoida</taxon>
        <taxon>Caligidae</taxon>
        <taxon>Caligus</taxon>
    </lineage>
</organism>
<dbReference type="SMART" id="SM00577">
    <property type="entry name" value="CPDc"/>
    <property type="match status" value="1"/>
</dbReference>
<evidence type="ECO:0000259" key="7">
    <source>
        <dbReference type="PROSITE" id="PS50969"/>
    </source>
</evidence>
<keyword evidence="4" id="KW-0539">Nucleus</keyword>
<dbReference type="Gene3D" id="3.40.50.1000">
    <property type="entry name" value="HAD superfamily/HAD-like"/>
    <property type="match status" value="1"/>
</dbReference>
<evidence type="ECO:0000256" key="6">
    <source>
        <dbReference type="ARBA" id="ARBA00048336"/>
    </source>
</evidence>
<comment type="catalytic activity">
    <reaction evidence="5">
        <text>O-phospho-L-seryl-[protein] + H2O = L-seryl-[protein] + phosphate</text>
        <dbReference type="Rhea" id="RHEA:20629"/>
        <dbReference type="Rhea" id="RHEA-COMP:9863"/>
        <dbReference type="Rhea" id="RHEA-COMP:11604"/>
        <dbReference type="ChEBI" id="CHEBI:15377"/>
        <dbReference type="ChEBI" id="CHEBI:29999"/>
        <dbReference type="ChEBI" id="CHEBI:43474"/>
        <dbReference type="ChEBI" id="CHEBI:83421"/>
        <dbReference type="EC" id="3.1.3.16"/>
    </reaction>
</comment>
<evidence type="ECO:0000256" key="5">
    <source>
        <dbReference type="ARBA" id="ARBA00047761"/>
    </source>
</evidence>
<dbReference type="GO" id="GO:0005634">
    <property type="term" value="C:nucleus"/>
    <property type="evidence" value="ECO:0007669"/>
    <property type="project" value="UniProtKB-SubCell"/>
</dbReference>
<accession>A0A7T8KL73</accession>
<feature type="non-terminal residue" evidence="8">
    <location>
        <position position="200"/>
    </location>
</feature>
<keyword evidence="9" id="KW-1185">Reference proteome</keyword>
<dbReference type="Proteomes" id="UP000595437">
    <property type="component" value="Chromosome 2"/>
</dbReference>
<dbReference type="CDD" id="cd07521">
    <property type="entry name" value="HAD_FCP1-like"/>
    <property type="match status" value="1"/>
</dbReference>
<evidence type="ECO:0000313" key="8">
    <source>
        <dbReference type="EMBL" id="QQP57990.1"/>
    </source>
</evidence>
<dbReference type="AlphaFoldDB" id="A0A7T8KL73"/>
<evidence type="ECO:0000256" key="3">
    <source>
        <dbReference type="ARBA" id="ARBA00022801"/>
    </source>
</evidence>
<dbReference type="SUPFAM" id="SSF56784">
    <property type="entry name" value="HAD-like"/>
    <property type="match status" value="1"/>
</dbReference>
<evidence type="ECO:0000256" key="4">
    <source>
        <dbReference type="ARBA" id="ARBA00023242"/>
    </source>
</evidence>
<dbReference type="PANTHER" id="PTHR23081:SF36">
    <property type="entry name" value="RNA POLYMERASE II SUBUNIT A C-TERMINAL DOMAIN PHOSPHATASE"/>
    <property type="match status" value="1"/>
</dbReference>
<evidence type="ECO:0000256" key="1">
    <source>
        <dbReference type="ARBA" id="ARBA00004123"/>
    </source>
</evidence>
<evidence type="ECO:0000256" key="2">
    <source>
        <dbReference type="ARBA" id="ARBA00013081"/>
    </source>
</evidence>
<evidence type="ECO:0000313" key="9">
    <source>
        <dbReference type="Proteomes" id="UP000595437"/>
    </source>
</evidence>
<dbReference type="InterPro" id="IPR023214">
    <property type="entry name" value="HAD_sf"/>
</dbReference>
<comment type="subcellular location">
    <subcellularLocation>
        <location evidence="1">Nucleus</location>
    </subcellularLocation>
</comment>
<feature type="domain" description="FCP1 homology" evidence="7">
    <location>
        <begin position="90"/>
        <end position="200"/>
    </location>
</feature>
<name>A0A7T8KL73_CALRO</name>
<dbReference type="Pfam" id="PF03031">
    <property type="entry name" value="NIF"/>
    <property type="match status" value="1"/>
</dbReference>
<proteinExistence type="predicted"/>
<protein>
    <recommendedName>
        <fullName evidence="2">protein-serine/threonine phosphatase</fullName>
        <ecNumber evidence="2">3.1.3.16</ecNumber>
    </recommendedName>
</protein>
<dbReference type="GO" id="GO:0008420">
    <property type="term" value="F:RNA polymerase II CTD heptapeptide repeat phosphatase activity"/>
    <property type="evidence" value="ECO:0007669"/>
    <property type="project" value="InterPro"/>
</dbReference>
<dbReference type="EMBL" id="CP045891">
    <property type="protein sequence ID" value="QQP57990.1"/>
    <property type="molecule type" value="Genomic_DNA"/>
</dbReference>
<dbReference type="InterPro" id="IPR036412">
    <property type="entry name" value="HAD-like_sf"/>
</dbReference>
<dbReference type="InterPro" id="IPR039189">
    <property type="entry name" value="Fcp1"/>
</dbReference>
<dbReference type="OrthoDB" id="10249888at2759"/>
<reference evidence="9" key="1">
    <citation type="submission" date="2021-01" db="EMBL/GenBank/DDBJ databases">
        <title>Caligus Genome Assembly.</title>
        <authorList>
            <person name="Gallardo-Escarate C."/>
        </authorList>
    </citation>
    <scope>NUCLEOTIDE SEQUENCE [LARGE SCALE GENOMIC DNA]</scope>
</reference>
<dbReference type="EC" id="3.1.3.16" evidence="2"/>